<evidence type="ECO:0000313" key="3">
    <source>
        <dbReference type="EMBL" id="CAD2219374.1"/>
    </source>
</evidence>
<proteinExistence type="inferred from homology"/>
<keyword evidence="1" id="KW-0813">Transport</keyword>
<dbReference type="InterPro" id="IPR004274">
    <property type="entry name" value="FCP1_dom"/>
</dbReference>
<comment type="function">
    <text evidence="1">Essential component of the TIM23 complex, a complex that mediates the translocation of transit peptide-containing proteins across the mitochondrial inner membrane.</text>
</comment>
<dbReference type="Pfam" id="PF03031">
    <property type="entry name" value="NIF"/>
    <property type="match status" value="1"/>
</dbReference>
<accession>S9UWK3</accession>
<dbReference type="InterPro" id="IPR036412">
    <property type="entry name" value="HAD-like_sf"/>
</dbReference>
<dbReference type="EMBL" id="LR877157">
    <property type="protein sequence ID" value="CAD2219374.1"/>
    <property type="molecule type" value="Genomic_DNA"/>
</dbReference>
<gene>
    <name evidence="3" type="ORF">ADEAN_000687900</name>
</gene>
<evidence type="ECO:0000259" key="2">
    <source>
        <dbReference type="PROSITE" id="PS50969"/>
    </source>
</evidence>
<reference evidence="3 4" key="1">
    <citation type="submission" date="2020-08" db="EMBL/GenBank/DDBJ databases">
        <authorList>
            <person name="Newling K."/>
            <person name="Davey J."/>
            <person name="Forrester S."/>
        </authorList>
    </citation>
    <scope>NUCLEOTIDE SEQUENCE [LARGE SCALE GENOMIC DNA]</scope>
    <source>
        <strain evidence="4">Crithidia deanei Carvalho (ATCC PRA-265)</strain>
    </source>
</reference>
<dbReference type="PANTHER" id="PTHR12210">
    <property type="entry name" value="DULLARD PROTEIN PHOSPHATASE"/>
    <property type="match status" value="1"/>
</dbReference>
<evidence type="ECO:0000256" key="1">
    <source>
        <dbReference type="RuleBase" id="RU365079"/>
    </source>
</evidence>
<dbReference type="Proteomes" id="UP000515908">
    <property type="component" value="Chromosome 13"/>
</dbReference>
<keyword evidence="1" id="KW-0809">Transit peptide</keyword>
<keyword evidence="1" id="KW-0496">Mitochondrion</keyword>
<organism evidence="3 4">
    <name type="scientific">Angomonas deanei</name>
    <dbReference type="NCBI Taxonomy" id="59799"/>
    <lineage>
        <taxon>Eukaryota</taxon>
        <taxon>Discoba</taxon>
        <taxon>Euglenozoa</taxon>
        <taxon>Kinetoplastea</taxon>
        <taxon>Metakinetoplastina</taxon>
        <taxon>Trypanosomatida</taxon>
        <taxon>Trypanosomatidae</taxon>
        <taxon>Strigomonadinae</taxon>
        <taxon>Angomonas</taxon>
    </lineage>
</organism>
<dbReference type="VEuPathDB" id="TriTrypDB:ADEAN_000687900"/>
<comment type="similarity">
    <text evidence="1">Belongs to the TIM50 family.</text>
</comment>
<keyword evidence="1" id="KW-0653">Protein transport</keyword>
<dbReference type="PROSITE" id="PS50969">
    <property type="entry name" value="FCP1"/>
    <property type="match status" value="1"/>
</dbReference>
<dbReference type="GO" id="GO:0005744">
    <property type="term" value="C:TIM23 mitochondrial import inner membrane translocase complex"/>
    <property type="evidence" value="ECO:0007669"/>
    <property type="project" value="UniProtKB-UniRule"/>
</dbReference>
<sequence length="209" mass="23906">MSKPLLIFGLRGTLLERVHVRRLPQNAPKEDLTVGLSKVWLRPGMVDTLLTLQNHCRLAVWSSTTARNTTPLIEAVFQDASVFDIHNEGKKNLKPPIKFEFVWTREHTVADDFRRSSAVVRDDEHATLKDLSSVFRQYAAIANEKNTVLIDDTPSKARMHADNYLWLDSCEGDGIKDTKAMKKLQDFVLQELLETSDVRDVLPRRIRRG</sequence>
<keyword evidence="4" id="KW-1185">Reference proteome</keyword>
<keyword evidence="1" id="KW-0811">Translocation</keyword>
<dbReference type="GO" id="GO:0015031">
    <property type="term" value="P:protein transport"/>
    <property type="evidence" value="ECO:0007669"/>
    <property type="project" value="UniProtKB-KW"/>
</dbReference>
<comment type="subunit">
    <text evidence="1">Component of the TIM23 complex.</text>
</comment>
<dbReference type="InterPro" id="IPR050365">
    <property type="entry name" value="TIM50"/>
</dbReference>
<protein>
    <recommendedName>
        <fullName evidence="1">Mitochondrial import inner membrane translocase subunit TIM50</fullName>
    </recommendedName>
</protein>
<evidence type="ECO:0000313" key="4">
    <source>
        <dbReference type="Proteomes" id="UP000515908"/>
    </source>
</evidence>
<dbReference type="OrthoDB" id="1711508at2759"/>
<dbReference type="AlphaFoldDB" id="S9UWK3"/>
<dbReference type="Gene3D" id="3.40.50.1000">
    <property type="entry name" value="HAD superfamily/HAD-like"/>
    <property type="match status" value="1"/>
</dbReference>
<dbReference type="SUPFAM" id="SSF56784">
    <property type="entry name" value="HAD-like"/>
    <property type="match status" value="1"/>
</dbReference>
<name>S9UWK3_9TRYP</name>
<feature type="domain" description="FCP1 homology" evidence="2">
    <location>
        <begin position="1"/>
        <end position="191"/>
    </location>
</feature>
<dbReference type="InterPro" id="IPR023214">
    <property type="entry name" value="HAD_sf"/>
</dbReference>
<comment type="subcellular location">
    <subcellularLocation>
        <location evidence="1">Mitochondrion inner membrane</location>
        <topology evidence="1">Single-pass membrane protein</topology>
    </subcellularLocation>
</comment>